<evidence type="ECO:0000256" key="2">
    <source>
        <dbReference type="SAM" id="MobiDB-lite"/>
    </source>
</evidence>
<keyword evidence="1" id="KW-0863">Zinc-finger</keyword>
<reference evidence="4" key="1">
    <citation type="submission" date="2022-02" db="EMBL/GenBank/DDBJ databases">
        <authorList>
            <person name="Henning P.M."/>
            <person name="McCubbin A.G."/>
            <person name="Shore J.S."/>
        </authorList>
    </citation>
    <scope>NUCLEOTIDE SEQUENCE</scope>
    <source>
        <strain evidence="4">F60SS</strain>
        <tissue evidence="4">Leaves</tissue>
    </source>
</reference>
<dbReference type="InterPro" id="IPR036875">
    <property type="entry name" value="Znf_CCHC_sf"/>
</dbReference>
<dbReference type="GO" id="GO:0008270">
    <property type="term" value="F:zinc ion binding"/>
    <property type="evidence" value="ECO:0007669"/>
    <property type="project" value="UniProtKB-KW"/>
</dbReference>
<evidence type="ECO:0000313" key="4">
    <source>
        <dbReference type="EMBL" id="KAJ4849855.1"/>
    </source>
</evidence>
<dbReference type="SMART" id="SM00343">
    <property type="entry name" value="ZnF_C2HC"/>
    <property type="match status" value="1"/>
</dbReference>
<gene>
    <name evidence="4" type="ORF">Tsubulata_014620</name>
</gene>
<sequence>MGLHQFLVAEDTFGGGPRGRGHFRGGPRGRGRGAPGILPTPFVPHPGNFSMHTHGNYYPSAPLGTQSAPLTSSLTCYNCGGFGHVSRVCPSPKNASSRPSSRPSSHLATTSTSTSQPMAHG</sequence>
<proteinExistence type="predicted"/>
<organism evidence="4 5">
    <name type="scientific">Turnera subulata</name>
    <dbReference type="NCBI Taxonomy" id="218843"/>
    <lineage>
        <taxon>Eukaryota</taxon>
        <taxon>Viridiplantae</taxon>
        <taxon>Streptophyta</taxon>
        <taxon>Embryophyta</taxon>
        <taxon>Tracheophyta</taxon>
        <taxon>Spermatophyta</taxon>
        <taxon>Magnoliopsida</taxon>
        <taxon>eudicotyledons</taxon>
        <taxon>Gunneridae</taxon>
        <taxon>Pentapetalae</taxon>
        <taxon>rosids</taxon>
        <taxon>fabids</taxon>
        <taxon>Malpighiales</taxon>
        <taxon>Passifloraceae</taxon>
        <taxon>Turnera</taxon>
    </lineage>
</organism>
<dbReference type="AlphaFoldDB" id="A0A9Q0JR80"/>
<dbReference type="InterPro" id="IPR001878">
    <property type="entry name" value="Znf_CCHC"/>
</dbReference>
<keyword evidence="1" id="KW-0862">Zinc</keyword>
<feature type="region of interest" description="Disordered" evidence="2">
    <location>
        <begin position="88"/>
        <end position="121"/>
    </location>
</feature>
<protein>
    <recommendedName>
        <fullName evidence="3">CCHC-type domain-containing protein</fullName>
    </recommendedName>
</protein>
<evidence type="ECO:0000259" key="3">
    <source>
        <dbReference type="PROSITE" id="PS50158"/>
    </source>
</evidence>
<feature type="compositionally biased region" description="Basic residues" evidence="2">
    <location>
        <begin position="19"/>
        <end position="31"/>
    </location>
</feature>
<feature type="region of interest" description="Disordered" evidence="2">
    <location>
        <begin position="10"/>
        <end position="64"/>
    </location>
</feature>
<evidence type="ECO:0000256" key="1">
    <source>
        <dbReference type="PROSITE-ProRule" id="PRU00047"/>
    </source>
</evidence>
<dbReference type="Proteomes" id="UP001141552">
    <property type="component" value="Unassembled WGS sequence"/>
</dbReference>
<evidence type="ECO:0000313" key="5">
    <source>
        <dbReference type="Proteomes" id="UP001141552"/>
    </source>
</evidence>
<accession>A0A9Q0JR80</accession>
<dbReference type="Pfam" id="PF00098">
    <property type="entry name" value="zf-CCHC"/>
    <property type="match status" value="1"/>
</dbReference>
<dbReference type="OrthoDB" id="10050052at2759"/>
<reference evidence="4" key="2">
    <citation type="journal article" date="2023" name="Plants (Basel)">
        <title>Annotation of the Turnera subulata (Passifloraceae) Draft Genome Reveals the S-Locus Evolved after the Divergence of Turneroideae from Passifloroideae in a Stepwise Manner.</title>
        <authorList>
            <person name="Henning P.M."/>
            <person name="Roalson E.H."/>
            <person name="Mir W."/>
            <person name="McCubbin A.G."/>
            <person name="Shore J.S."/>
        </authorList>
    </citation>
    <scope>NUCLEOTIDE SEQUENCE</scope>
    <source>
        <strain evidence="4">F60SS</strain>
    </source>
</reference>
<feature type="compositionally biased region" description="Low complexity" evidence="2">
    <location>
        <begin position="96"/>
        <end position="115"/>
    </location>
</feature>
<feature type="domain" description="CCHC-type" evidence="3">
    <location>
        <begin position="76"/>
        <end position="91"/>
    </location>
</feature>
<keyword evidence="5" id="KW-1185">Reference proteome</keyword>
<dbReference type="GO" id="GO:0003676">
    <property type="term" value="F:nucleic acid binding"/>
    <property type="evidence" value="ECO:0007669"/>
    <property type="project" value="InterPro"/>
</dbReference>
<dbReference type="EMBL" id="JAKUCV010000468">
    <property type="protein sequence ID" value="KAJ4849855.1"/>
    <property type="molecule type" value="Genomic_DNA"/>
</dbReference>
<dbReference type="Gene3D" id="4.10.60.10">
    <property type="entry name" value="Zinc finger, CCHC-type"/>
    <property type="match status" value="1"/>
</dbReference>
<dbReference type="SUPFAM" id="SSF57756">
    <property type="entry name" value="Retrovirus zinc finger-like domains"/>
    <property type="match status" value="1"/>
</dbReference>
<comment type="caution">
    <text evidence="4">The sequence shown here is derived from an EMBL/GenBank/DDBJ whole genome shotgun (WGS) entry which is preliminary data.</text>
</comment>
<name>A0A9Q0JR80_9ROSI</name>
<dbReference type="PROSITE" id="PS50158">
    <property type="entry name" value="ZF_CCHC"/>
    <property type="match status" value="1"/>
</dbReference>
<keyword evidence="1" id="KW-0479">Metal-binding</keyword>